<name>A3JXY5_SAGS3</name>
<comment type="caution">
    <text evidence="1">The sequence shown here is derived from an EMBL/GenBank/DDBJ whole genome shotgun (WGS) entry which is preliminary data.</text>
</comment>
<keyword evidence="2" id="KW-1185">Reference proteome</keyword>
<sequence length="102" mass="11025">MTTLTDHVTALVDAELAMHPKATRADRMLLDDFRRLRARHVPITVTAPGGATTTCIMVTRSNGAYTMVWLPEAELFSLCVDSFFGPVDIGVHGSALACFSSV</sequence>
<reference evidence="1 2" key="1">
    <citation type="submission" date="2006-06" db="EMBL/GenBank/DDBJ databases">
        <authorList>
            <person name="Moran M.A."/>
            <person name="Ferriera S."/>
            <person name="Johnson J."/>
            <person name="Kravitz S."/>
            <person name="Beeson K."/>
            <person name="Sutton G."/>
            <person name="Rogers Y.-H."/>
            <person name="Friedman R."/>
            <person name="Frazier M."/>
            <person name="Venter J.C."/>
        </authorList>
    </citation>
    <scope>NUCLEOTIDE SEQUENCE [LARGE SCALE GENOMIC DNA]</scope>
    <source>
        <strain evidence="1 2">E-37</strain>
    </source>
</reference>
<dbReference type="EMBL" id="AAYA01000001">
    <property type="protein sequence ID" value="EBA10371.1"/>
    <property type="molecule type" value="Genomic_DNA"/>
</dbReference>
<evidence type="ECO:0000313" key="1">
    <source>
        <dbReference type="EMBL" id="EBA10371.1"/>
    </source>
</evidence>
<protein>
    <submittedName>
        <fullName evidence="1">Uncharacterized protein</fullName>
    </submittedName>
</protein>
<accession>A3JXY5</accession>
<dbReference type="Proteomes" id="UP000005713">
    <property type="component" value="Unassembled WGS sequence"/>
</dbReference>
<evidence type="ECO:0000313" key="2">
    <source>
        <dbReference type="Proteomes" id="UP000005713"/>
    </source>
</evidence>
<organism evidence="1 2">
    <name type="scientific">Sagittula stellata (strain ATCC 700073 / DSM 11524 / E-37)</name>
    <dbReference type="NCBI Taxonomy" id="388399"/>
    <lineage>
        <taxon>Bacteria</taxon>
        <taxon>Pseudomonadati</taxon>
        <taxon>Pseudomonadota</taxon>
        <taxon>Alphaproteobacteria</taxon>
        <taxon>Rhodobacterales</taxon>
        <taxon>Roseobacteraceae</taxon>
        <taxon>Sagittula</taxon>
    </lineage>
</organism>
<dbReference type="eggNOG" id="ENOG5032Z16">
    <property type="taxonomic scope" value="Bacteria"/>
</dbReference>
<dbReference type="AlphaFoldDB" id="A3JXY5"/>
<proteinExistence type="predicted"/>
<dbReference type="OrthoDB" id="7861209at2"/>
<gene>
    <name evidence="1" type="ORF">SSE37_20237</name>
</gene>
<dbReference type="RefSeq" id="WP_005855161.1">
    <property type="nucleotide sequence ID" value="NZ_AAYA01000001.1"/>
</dbReference>